<dbReference type="InterPro" id="IPR020539">
    <property type="entry name" value="RNase_P_CS"/>
</dbReference>
<proteinExistence type="inferred from homology"/>
<reference evidence="10 11" key="1">
    <citation type="submission" date="2018-06" db="EMBL/GenBank/DDBJ databases">
        <title>Genomic Encyclopedia of Archaeal and Bacterial Type Strains, Phase II (KMG-II): from individual species to whole genera.</title>
        <authorList>
            <person name="Goeker M."/>
        </authorList>
    </citation>
    <scope>NUCLEOTIDE SEQUENCE [LARGE SCALE GENOMIC DNA]</scope>
    <source>
        <strain evidence="10 11">DSM 22011</strain>
    </source>
</reference>
<dbReference type="GO" id="GO:0004526">
    <property type="term" value="F:ribonuclease P activity"/>
    <property type="evidence" value="ECO:0007669"/>
    <property type="project" value="UniProtKB-UniRule"/>
</dbReference>
<dbReference type="GO" id="GO:0030677">
    <property type="term" value="C:ribonuclease P complex"/>
    <property type="evidence" value="ECO:0007669"/>
    <property type="project" value="TreeGrafter"/>
</dbReference>
<comment type="subunit">
    <text evidence="7">Consists of a catalytic RNA component (M1 or rnpB) and a protein subunit.</text>
</comment>
<keyword evidence="11" id="KW-1185">Reference proteome</keyword>
<dbReference type="GO" id="GO:0001682">
    <property type="term" value="P:tRNA 5'-leader removal"/>
    <property type="evidence" value="ECO:0007669"/>
    <property type="project" value="UniProtKB-UniRule"/>
</dbReference>
<evidence type="ECO:0000256" key="3">
    <source>
        <dbReference type="ARBA" id="ARBA00022722"/>
    </source>
</evidence>
<dbReference type="HAMAP" id="MF_00227">
    <property type="entry name" value="RNase_P"/>
    <property type="match status" value="1"/>
</dbReference>
<accession>A0A327Y208</accession>
<comment type="caution">
    <text evidence="10">The sequence shown here is derived from an EMBL/GenBank/DDBJ whole genome shotgun (WGS) entry which is preliminary data.</text>
</comment>
<dbReference type="Proteomes" id="UP000249165">
    <property type="component" value="Unassembled WGS sequence"/>
</dbReference>
<sequence length="158" mass="17379">MADQMTEKAVTEPSDAAFIHARTGKLETLRKRPDFLAAARANRAPAGSFMLQARNRNDGTDAVRVGFTCSKKVGNAVARNRAKRRLREIARMILPTQARPGWDYVLIGWRDATANRPFDALQDDLEQALRRIHSGGRNSAPDGGAKVSRAPRTRGRGA</sequence>
<dbReference type="Gene3D" id="3.30.230.10">
    <property type="match status" value="1"/>
</dbReference>
<comment type="similarity">
    <text evidence="7">Belongs to the RnpA family.</text>
</comment>
<dbReference type="AlphaFoldDB" id="A0A327Y208"/>
<comment type="catalytic activity">
    <reaction evidence="7">
        <text>Endonucleolytic cleavage of RNA, removing 5'-extranucleotides from tRNA precursor.</text>
        <dbReference type="EC" id="3.1.26.5"/>
    </reaction>
</comment>
<dbReference type="InterPro" id="IPR000100">
    <property type="entry name" value="RNase_P"/>
</dbReference>
<comment type="function">
    <text evidence="1 7">RNaseP catalyzes the removal of the 5'-leader sequence from pre-tRNA to produce the mature 5'-terminus. It can also cleave other RNA substrates such as 4.5S RNA. The protein component plays an auxiliary but essential role in vivo by binding to the 5'-leader sequence and broadening the substrate specificity of the ribozyme.</text>
</comment>
<evidence type="ECO:0000256" key="8">
    <source>
        <dbReference type="NCBIfam" id="TIGR00188"/>
    </source>
</evidence>
<dbReference type="OrthoDB" id="9810867at2"/>
<keyword evidence="6 7" id="KW-0694">RNA-binding</keyword>
<dbReference type="NCBIfam" id="TIGR00188">
    <property type="entry name" value="rnpA"/>
    <property type="match status" value="1"/>
</dbReference>
<keyword evidence="3 7" id="KW-0540">Nuclease</keyword>
<evidence type="ECO:0000256" key="7">
    <source>
        <dbReference type="HAMAP-Rule" id="MF_00227"/>
    </source>
</evidence>
<gene>
    <name evidence="7" type="primary">rnpA</name>
    <name evidence="10" type="ORF">ATI53_104227</name>
</gene>
<feature type="compositionally biased region" description="Basic residues" evidence="9">
    <location>
        <begin position="149"/>
        <end position="158"/>
    </location>
</feature>
<keyword evidence="5 7" id="KW-0378">Hydrolase</keyword>
<name>A0A327Y208_9RHOB</name>
<dbReference type="PANTHER" id="PTHR33992">
    <property type="entry name" value="RIBONUCLEASE P PROTEIN COMPONENT"/>
    <property type="match status" value="1"/>
</dbReference>
<dbReference type="GO" id="GO:0042781">
    <property type="term" value="F:3'-tRNA processing endoribonuclease activity"/>
    <property type="evidence" value="ECO:0007669"/>
    <property type="project" value="TreeGrafter"/>
</dbReference>
<keyword evidence="4 7" id="KW-0255">Endonuclease</keyword>
<organism evidence="10 11">
    <name type="scientific">Salipiger aestuarii</name>
    <dbReference type="NCBI Taxonomy" id="568098"/>
    <lineage>
        <taxon>Bacteria</taxon>
        <taxon>Pseudomonadati</taxon>
        <taxon>Pseudomonadota</taxon>
        <taxon>Alphaproteobacteria</taxon>
        <taxon>Rhodobacterales</taxon>
        <taxon>Roseobacteraceae</taxon>
        <taxon>Salipiger</taxon>
    </lineage>
</organism>
<dbReference type="InterPro" id="IPR020568">
    <property type="entry name" value="Ribosomal_Su5_D2-typ_SF"/>
</dbReference>
<evidence type="ECO:0000313" key="10">
    <source>
        <dbReference type="EMBL" id="RAK12419.1"/>
    </source>
</evidence>
<dbReference type="InterPro" id="IPR014721">
    <property type="entry name" value="Ribsml_uS5_D2-typ_fold_subgr"/>
</dbReference>
<evidence type="ECO:0000256" key="6">
    <source>
        <dbReference type="ARBA" id="ARBA00022884"/>
    </source>
</evidence>
<evidence type="ECO:0000256" key="2">
    <source>
        <dbReference type="ARBA" id="ARBA00022694"/>
    </source>
</evidence>
<evidence type="ECO:0000256" key="4">
    <source>
        <dbReference type="ARBA" id="ARBA00022759"/>
    </source>
</evidence>
<evidence type="ECO:0000256" key="9">
    <source>
        <dbReference type="SAM" id="MobiDB-lite"/>
    </source>
</evidence>
<dbReference type="EMBL" id="QLMG01000042">
    <property type="protein sequence ID" value="RAK12419.1"/>
    <property type="molecule type" value="Genomic_DNA"/>
</dbReference>
<dbReference type="Pfam" id="PF00825">
    <property type="entry name" value="Ribonuclease_P"/>
    <property type="match status" value="1"/>
</dbReference>
<keyword evidence="2 7" id="KW-0819">tRNA processing</keyword>
<dbReference type="EC" id="3.1.26.5" evidence="7 8"/>
<feature type="region of interest" description="Disordered" evidence="9">
    <location>
        <begin position="131"/>
        <end position="158"/>
    </location>
</feature>
<dbReference type="SUPFAM" id="SSF54211">
    <property type="entry name" value="Ribosomal protein S5 domain 2-like"/>
    <property type="match status" value="1"/>
</dbReference>
<evidence type="ECO:0000313" key="11">
    <source>
        <dbReference type="Proteomes" id="UP000249165"/>
    </source>
</evidence>
<dbReference type="PROSITE" id="PS00648">
    <property type="entry name" value="RIBONUCLEASE_P"/>
    <property type="match status" value="1"/>
</dbReference>
<dbReference type="PANTHER" id="PTHR33992:SF1">
    <property type="entry name" value="RIBONUCLEASE P PROTEIN COMPONENT"/>
    <property type="match status" value="1"/>
</dbReference>
<evidence type="ECO:0000256" key="5">
    <source>
        <dbReference type="ARBA" id="ARBA00022801"/>
    </source>
</evidence>
<evidence type="ECO:0000256" key="1">
    <source>
        <dbReference type="ARBA" id="ARBA00002663"/>
    </source>
</evidence>
<protein>
    <recommendedName>
        <fullName evidence="7 8">Ribonuclease P protein component</fullName>
        <shortName evidence="7">RNase P protein</shortName>
        <shortName evidence="7">RNaseP protein</shortName>
        <ecNumber evidence="7 8">3.1.26.5</ecNumber>
    </recommendedName>
    <alternativeName>
        <fullName evidence="7">Protein C5</fullName>
    </alternativeName>
</protein>
<dbReference type="GO" id="GO:0000049">
    <property type="term" value="F:tRNA binding"/>
    <property type="evidence" value="ECO:0007669"/>
    <property type="project" value="UniProtKB-UniRule"/>
</dbReference>